<comment type="caution">
    <text evidence="6">The sequence shown here is derived from an EMBL/GenBank/DDBJ whole genome shotgun (WGS) entry which is preliminary data.</text>
</comment>
<keyword evidence="1" id="KW-0547">Nucleotide-binding</keyword>
<evidence type="ECO:0000259" key="5">
    <source>
        <dbReference type="SMART" id="SM00534"/>
    </source>
</evidence>
<evidence type="ECO:0000256" key="4">
    <source>
        <dbReference type="SAM" id="Coils"/>
    </source>
</evidence>
<evidence type="ECO:0000256" key="2">
    <source>
        <dbReference type="ARBA" id="ARBA00022840"/>
    </source>
</evidence>
<proteinExistence type="predicted"/>
<keyword evidence="4" id="KW-0175">Coiled coil</keyword>
<dbReference type="Gene3D" id="3.40.50.300">
    <property type="entry name" value="P-loop containing nucleotide triphosphate hydrolases"/>
    <property type="match status" value="2"/>
</dbReference>
<evidence type="ECO:0000256" key="1">
    <source>
        <dbReference type="ARBA" id="ARBA00022741"/>
    </source>
</evidence>
<evidence type="ECO:0000256" key="3">
    <source>
        <dbReference type="ARBA" id="ARBA00023125"/>
    </source>
</evidence>
<name>K2FZJ4_9BACT</name>
<keyword evidence="2" id="KW-0067">ATP-binding</keyword>
<dbReference type="InterPro" id="IPR000432">
    <property type="entry name" value="DNA_mismatch_repair_MutS_C"/>
</dbReference>
<dbReference type="InterPro" id="IPR027417">
    <property type="entry name" value="P-loop_NTPase"/>
</dbReference>
<dbReference type="GO" id="GO:0030983">
    <property type="term" value="F:mismatched DNA binding"/>
    <property type="evidence" value="ECO:0007669"/>
    <property type="project" value="InterPro"/>
</dbReference>
<organism evidence="6">
    <name type="scientific">uncultured bacterium</name>
    <name type="common">gcode 4</name>
    <dbReference type="NCBI Taxonomy" id="1234023"/>
    <lineage>
        <taxon>Bacteria</taxon>
        <taxon>environmental samples</taxon>
    </lineage>
</organism>
<feature type="coiled-coil region" evidence="4">
    <location>
        <begin position="139"/>
        <end position="166"/>
    </location>
</feature>
<dbReference type="InterPro" id="IPR045076">
    <property type="entry name" value="MutS"/>
</dbReference>
<reference evidence="6" key="1">
    <citation type="journal article" date="2012" name="Science">
        <title>Fermentation, hydrogen, and sulfur metabolism in multiple uncultivated bacterial phyla.</title>
        <authorList>
            <person name="Wrighton K.C."/>
            <person name="Thomas B.C."/>
            <person name="Sharon I."/>
            <person name="Miller C.S."/>
            <person name="Castelle C.J."/>
            <person name="VerBerkmoes N.C."/>
            <person name="Wilkins M.J."/>
            <person name="Hettich R.L."/>
            <person name="Lipton M.S."/>
            <person name="Williams K.H."/>
            <person name="Long P.E."/>
            <person name="Banfield J.F."/>
        </authorList>
    </citation>
    <scope>NUCLEOTIDE SEQUENCE [LARGE SCALE GENOMIC DNA]</scope>
</reference>
<dbReference type="EMBL" id="AMFJ01000340">
    <property type="protein sequence ID" value="EKE28398.1"/>
    <property type="molecule type" value="Genomic_DNA"/>
</dbReference>
<evidence type="ECO:0000313" key="6">
    <source>
        <dbReference type="EMBL" id="EKE28398.1"/>
    </source>
</evidence>
<feature type="domain" description="DNA mismatch repair proteins mutS family" evidence="5">
    <location>
        <begin position="318"/>
        <end position="506"/>
    </location>
</feature>
<dbReference type="Pfam" id="PF00488">
    <property type="entry name" value="MutS_V"/>
    <property type="match status" value="1"/>
</dbReference>
<accession>K2FZJ4</accession>
<protein>
    <submittedName>
        <fullName evidence="6">DNA mismatch repair protein MutS</fullName>
    </submittedName>
</protein>
<keyword evidence="3" id="KW-0238">DNA-binding</keyword>
<dbReference type="SMART" id="SM00534">
    <property type="entry name" value="MUTSac"/>
    <property type="match status" value="1"/>
</dbReference>
<dbReference type="PANTHER" id="PTHR11361:SF34">
    <property type="entry name" value="DNA MISMATCH REPAIR PROTEIN MSH1, MITOCHONDRIAL"/>
    <property type="match status" value="1"/>
</dbReference>
<dbReference type="GO" id="GO:0006298">
    <property type="term" value="P:mismatch repair"/>
    <property type="evidence" value="ECO:0007669"/>
    <property type="project" value="InterPro"/>
</dbReference>
<gene>
    <name evidence="6" type="primary">mutS</name>
    <name evidence="6" type="ORF">ACD_3C00066G0005</name>
</gene>
<dbReference type="GO" id="GO:0005524">
    <property type="term" value="F:ATP binding"/>
    <property type="evidence" value="ECO:0007669"/>
    <property type="project" value="UniProtKB-KW"/>
</dbReference>
<dbReference type="GO" id="GO:0140664">
    <property type="term" value="F:ATP-dependent DNA damage sensor activity"/>
    <property type="evidence" value="ECO:0007669"/>
    <property type="project" value="InterPro"/>
</dbReference>
<dbReference type="PANTHER" id="PTHR11361">
    <property type="entry name" value="DNA MISMATCH REPAIR PROTEIN MUTS FAMILY MEMBER"/>
    <property type="match status" value="1"/>
</dbReference>
<sequence length="1217" mass="147439">MSNSLHQQEWIKNNVIQFPVSPKIPDTASIVDDILQKREIPIWSVEFFLDKWLDLFRGKHHKADFKMLTDSPYELIKISKNDFSIDWHENIWKLLICPTTKREVIEARKFVLEKVNSLPGKFHTELYKTFASAKHIYSFDDVFDNFDDLERLINELEENKNRWDIYSDNDTFFCSLMSTFWSWGVEMEEARTIIPKHIQLLRNIPGDFFSKSADTLHEAFMKAKNFSMNDLKRIVEEQDYEWFSDIKKNLKEFCSFFSDWDWILIASRWIKNWYIKSSKIIDDPENEKITELRDPRPLLSENIDKFYWNIPNDPPIGKSLEVYTGGNWSGKSTWLKSRLALQLFHQTYGYVPALNAELPLRSQIIFLNRWWSWYWEDLSAFWNDVRKLMEFIGGVQKNSLIFLDEFWSTIPENEAFVLIKAIEEYLLEHGAKVLSATHNEKYIRELYKERNPQKWIYHFNCRVDKSGTMDFYYKLKEWKDSAHTLNVFKAAGVPQHMLYKASWNILWKFMNNDKLDIPYGFVLSYSDEEREMMKKEIWWFAGFSRYNDMVKVREKKKWSKRFQIMRKFKPLEWEERPNVWYYDQDLFFSAHHPDCLDAVGKMPSFDFMTYSKDEKLRLPKYLTPKKSKNENVYDSTLQWMVTWWLTNDTKELLERQKFFEEAGEVPFKEVAAYYNDVNIFLWIASWFIANSYHSKWMDVKLEDLWRFNKVMWEHLIENLPELMNFKWVWAVTDWFLGLVEMEIILWNIPWDYCDLHKEKFDLLRKTVKLAERHNRAYKRERIWMWKEKFSKSKDTSVKIQERIQDIFSEMFQKEWLKLDDMMKGIWADIDSTSKWFDILTMEKTLRSKVATHIDDKWIFRVKDDWGESLSGWFTWMMQIIRSIKWTGNLARPLIERLKTLNSTHANSIANYLDDFMTLPKVEEFVEMIRLKRDDIKKYERLRYDFNIERKHQWTVLYELNWIFYAANQIKKLKWAKVNYNTTWEIDIRSMYNPSMKKVSEQVKNDFHLNPSESFEILEWATMWGKTMHIQSMQWIMRLAHSIWYVPAEYASMPVFDWMLYIDRILEDEKKNLSAGQHDAKIWSEIIAKITAKVKEGTKGWRYWFAIDEMISSVPARFQKWLVVAIVDELKRLWQRWQISIHNPELVTALLDLDTISYKVHHPEVKFDSDWKMEHTYKIIPWRSIDKNGNYSAFSLETAENLWLPKDIVERMMKIRNR</sequence>
<dbReference type="SUPFAM" id="SSF52540">
    <property type="entry name" value="P-loop containing nucleoside triphosphate hydrolases"/>
    <property type="match status" value="1"/>
</dbReference>
<dbReference type="AlphaFoldDB" id="K2FZJ4"/>